<protein>
    <submittedName>
        <fullName evidence="1">Uncharacterized protein</fullName>
    </submittedName>
</protein>
<name>A0A8X6T557_TRICX</name>
<proteinExistence type="predicted"/>
<reference evidence="1" key="1">
    <citation type="submission" date="2020-08" db="EMBL/GenBank/DDBJ databases">
        <title>Multicomponent nature underlies the extraordinary mechanical properties of spider dragline silk.</title>
        <authorList>
            <person name="Kono N."/>
            <person name="Nakamura H."/>
            <person name="Mori M."/>
            <person name="Yoshida Y."/>
            <person name="Ohtoshi R."/>
            <person name="Malay A.D."/>
            <person name="Moran D.A.P."/>
            <person name="Tomita M."/>
            <person name="Numata K."/>
            <person name="Arakawa K."/>
        </authorList>
    </citation>
    <scope>NUCLEOTIDE SEQUENCE</scope>
</reference>
<dbReference type="AlphaFoldDB" id="A0A8X6T557"/>
<dbReference type="Proteomes" id="UP000887159">
    <property type="component" value="Unassembled WGS sequence"/>
</dbReference>
<evidence type="ECO:0000313" key="1">
    <source>
        <dbReference type="EMBL" id="GFY21702.1"/>
    </source>
</evidence>
<keyword evidence="2" id="KW-1185">Reference proteome</keyword>
<organism evidence="1 2">
    <name type="scientific">Trichonephila clavipes</name>
    <name type="common">Golden silk orbweaver</name>
    <name type="synonym">Nephila clavipes</name>
    <dbReference type="NCBI Taxonomy" id="2585209"/>
    <lineage>
        <taxon>Eukaryota</taxon>
        <taxon>Metazoa</taxon>
        <taxon>Ecdysozoa</taxon>
        <taxon>Arthropoda</taxon>
        <taxon>Chelicerata</taxon>
        <taxon>Arachnida</taxon>
        <taxon>Araneae</taxon>
        <taxon>Araneomorphae</taxon>
        <taxon>Entelegynae</taxon>
        <taxon>Araneoidea</taxon>
        <taxon>Nephilidae</taxon>
        <taxon>Trichonephila</taxon>
    </lineage>
</organism>
<comment type="caution">
    <text evidence="1">The sequence shown here is derived from an EMBL/GenBank/DDBJ whole genome shotgun (WGS) entry which is preliminary data.</text>
</comment>
<sequence length="108" mass="12592">MDWTRWSSKLAGMLACLDFFLWGHMKSLVYASHIDSDEAVVARIAVVLRVWVAALWDKKLAFRTRERRKILDFYGRTATQGEKEIFGSRAAIQFSFGERERPAHRRSN</sequence>
<dbReference type="EMBL" id="BMAU01021358">
    <property type="protein sequence ID" value="GFY21702.1"/>
    <property type="molecule type" value="Genomic_DNA"/>
</dbReference>
<evidence type="ECO:0000313" key="2">
    <source>
        <dbReference type="Proteomes" id="UP000887159"/>
    </source>
</evidence>
<gene>
    <name evidence="1" type="ORF">TNCV_1168461</name>
</gene>
<accession>A0A8X6T557</accession>